<keyword evidence="2" id="KW-1185">Reference proteome</keyword>
<dbReference type="GeneID" id="24405707"/>
<organism evidence="2">
    <name type="scientific">Colletotrichum graminicola (strain M1.001 / M2 / FGSC 10212)</name>
    <name type="common">Maize anthracnose fungus</name>
    <name type="synonym">Glomerella graminicola</name>
    <dbReference type="NCBI Taxonomy" id="645133"/>
    <lineage>
        <taxon>Eukaryota</taxon>
        <taxon>Fungi</taxon>
        <taxon>Dikarya</taxon>
        <taxon>Ascomycota</taxon>
        <taxon>Pezizomycotina</taxon>
        <taxon>Sordariomycetes</taxon>
        <taxon>Hypocreomycetidae</taxon>
        <taxon>Glomerellales</taxon>
        <taxon>Glomerellaceae</taxon>
        <taxon>Colletotrichum</taxon>
        <taxon>Colletotrichum graminicola species complex</taxon>
    </lineage>
</organism>
<reference evidence="2" key="1">
    <citation type="journal article" date="2012" name="Nat. Genet.">
        <title>Lifestyle transitions in plant pathogenic Colletotrichum fungi deciphered by genome and transcriptome analyses.</title>
        <authorList>
            <person name="O'Connell R.J."/>
            <person name="Thon M.R."/>
            <person name="Hacquard S."/>
            <person name="Amyotte S.G."/>
            <person name="Kleemann J."/>
            <person name="Torres M.F."/>
            <person name="Damm U."/>
            <person name="Buiate E.A."/>
            <person name="Epstein L."/>
            <person name="Alkan N."/>
            <person name="Altmueller J."/>
            <person name="Alvarado-Balderrama L."/>
            <person name="Bauser C.A."/>
            <person name="Becker C."/>
            <person name="Birren B.W."/>
            <person name="Chen Z."/>
            <person name="Choi J."/>
            <person name="Crouch J.A."/>
            <person name="Duvick J.P."/>
            <person name="Farman M.A."/>
            <person name="Gan P."/>
            <person name="Heiman D."/>
            <person name="Henrissat B."/>
            <person name="Howard R.J."/>
            <person name="Kabbage M."/>
            <person name="Koch C."/>
            <person name="Kracher B."/>
            <person name="Kubo Y."/>
            <person name="Law A.D."/>
            <person name="Lebrun M.-H."/>
            <person name="Lee Y.-H."/>
            <person name="Miyara I."/>
            <person name="Moore N."/>
            <person name="Neumann U."/>
            <person name="Nordstroem K."/>
            <person name="Panaccione D.G."/>
            <person name="Panstruga R."/>
            <person name="Place M."/>
            <person name="Proctor R.H."/>
            <person name="Prusky D."/>
            <person name="Rech G."/>
            <person name="Reinhardt R."/>
            <person name="Rollins J.A."/>
            <person name="Rounsley S."/>
            <person name="Schardl C.L."/>
            <person name="Schwartz D.C."/>
            <person name="Shenoy N."/>
            <person name="Shirasu K."/>
            <person name="Sikhakolli U.R."/>
            <person name="Stueber K."/>
            <person name="Sukno S.A."/>
            <person name="Sweigard J.A."/>
            <person name="Takano Y."/>
            <person name="Takahara H."/>
            <person name="Trail F."/>
            <person name="van der Does H.C."/>
            <person name="Voll L.M."/>
            <person name="Will I."/>
            <person name="Young S."/>
            <person name="Zeng Q."/>
            <person name="Zhang J."/>
            <person name="Zhou S."/>
            <person name="Dickman M.B."/>
            <person name="Schulze-Lefert P."/>
            <person name="Ver Loren van Themaat E."/>
            <person name="Ma L.-J."/>
            <person name="Vaillancourt L.J."/>
        </authorList>
    </citation>
    <scope>NUCLEOTIDE SEQUENCE [LARGE SCALE GENOMIC DNA]</scope>
    <source>
        <strain evidence="2">M1.001 / M2 / FGSC 10212</strain>
    </source>
</reference>
<dbReference type="AlphaFoldDB" id="E3Q297"/>
<dbReference type="EMBL" id="GG697331">
    <property type="protein sequence ID" value="EFQ25198.1"/>
    <property type="molecule type" value="Genomic_DNA"/>
</dbReference>
<dbReference type="VEuPathDB" id="FungiDB:GLRG_00342"/>
<feature type="non-terminal residue" evidence="1">
    <location>
        <position position="94"/>
    </location>
</feature>
<evidence type="ECO:0000313" key="2">
    <source>
        <dbReference type="Proteomes" id="UP000008782"/>
    </source>
</evidence>
<proteinExistence type="predicted"/>
<protein>
    <submittedName>
        <fullName evidence="1">Uncharacterized protein</fullName>
    </submittedName>
</protein>
<accession>E3Q297</accession>
<evidence type="ECO:0000313" key="1">
    <source>
        <dbReference type="EMBL" id="EFQ25198.1"/>
    </source>
</evidence>
<dbReference type="HOGENOM" id="CLU_2391852_0_0_1"/>
<gene>
    <name evidence="1" type="ORF">GLRG_00342</name>
</gene>
<dbReference type="Proteomes" id="UP000008782">
    <property type="component" value="Unassembled WGS sequence"/>
</dbReference>
<name>E3Q297_COLGM</name>
<sequence>MAVVVFLNHVGLETLFCPFEETTVSLDDLGFLQAHICEHGVAFLALFLIGPLTHGGQGHTSSWYTMSFSARITISPLRERRLIMGLGWLAKRRH</sequence>
<dbReference type="RefSeq" id="XP_008089218.1">
    <property type="nucleotide sequence ID" value="XM_008091027.1"/>
</dbReference>